<dbReference type="EC" id="2.7.1.66" evidence="20"/>
<dbReference type="Proteomes" id="UP000318053">
    <property type="component" value="Unassembled WGS sequence"/>
</dbReference>
<keyword evidence="9 17" id="KW-0067">ATP-binding</keyword>
<proteinExistence type="inferred from homology"/>
<evidence type="ECO:0000256" key="18">
    <source>
        <dbReference type="PIRSR" id="PIRSR600829-4"/>
    </source>
</evidence>
<comment type="cofactor">
    <cofactor evidence="18">
        <name>Mg(2+)</name>
        <dbReference type="ChEBI" id="CHEBI:18420"/>
    </cofactor>
    <text evidence="18">Mn(2+), Zn(2+), Cd(2+) and Co(2+) support activity to lesser extents.</text>
</comment>
<dbReference type="Gene3D" id="1.10.287.3610">
    <property type="match status" value="1"/>
</dbReference>
<keyword evidence="18" id="KW-0479">Metal-binding</keyword>
<dbReference type="EMBL" id="SJPK01000003">
    <property type="protein sequence ID" value="TWT72980.1"/>
    <property type="molecule type" value="Genomic_DNA"/>
</dbReference>
<comment type="subcellular location">
    <subcellularLocation>
        <location evidence="1">Cell membrane</location>
        <topology evidence="1">Multi-pass membrane protein</topology>
    </subcellularLocation>
</comment>
<keyword evidence="12 19" id="KW-0472">Membrane</keyword>
<gene>
    <name evidence="20" type="primary">dgkA</name>
    <name evidence="20" type="ORF">CA85_14410</name>
</gene>
<evidence type="ECO:0000313" key="20">
    <source>
        <dbReference type="EMBL" id="TWT72980.1"/>
    </source>
</evidence>
<dbReference type="RefSeq" id="WP_146390577.1">
    <property type="nucleotide sequence ID" value="NZ_SJPK01000003.1"/>
</dbReference>
<evidence type="ECO:0000256" key="7">
    <source>
        <dbReference type="ARBA" id="ARBA00022741"/>
    </source>
</evidence>
<evidence type="ECO:0000256" key="4">
    <source>
        <dbReference type="ARBA" id="ARBA00022516"/>
    </source>
</evidence>
<comment type="similarity">
    <text evidence="2">Belongs to the bacterial diacylglycerol kinase family.</text>
</comment>
<keyword evidence="21" id="KW-1185">Reference proteome</keyword>
<accession>A0A5C5YC73</accession>
<evidence type="ECO:0000256" key="11">
    <source>
        <dbReference type="ARBA" id="ARBA00023098"/>
    </source>
</evidence>
<feature type="transmembrane region" description="Helical" evidence="19">
    <location>
        <begin position="26"/>
        <end position="47"/>
    </location>
</feature>
<evidence type="ECO:0000256" key="12">
    <source>
        <dbReference type="ARBA" id="ARBA00023136"/>
    </source>
</evidence>
<dbReference type="GO" id="GO:0036433">
    <property type="term" value="F:di-trans, poly-cis-undecaprenol kinase activity"/>
    <property type="evidence" value="ECO:0007669"/>
    <property type="project" value="UniProtKB-EC"/>
</dbReference>
<feature type="transmembrane region" description="Helical" evidence="19">
    <location>
        <begin position="88"/>
        <end position="111"/>
    </location>
</feature>
<protein>
    <submittedName>
        <fullName evidence="20">Undecaprenol kinase</fullName>
        <ecNumber evidence="20">2.7.1.66</ecNumber>
    </submittedName>
</protein>
<keyword evidence="3" id="KW-1003">Cell membrane</keyword>
<feature type="transmembrane region" description="Helical" evidence="19">
    <location>
        <begin position="53"/>
        <end position="76"/>
    </location>
</feature>
<organism evidence="20 21">
    <name type="scientific">Allorhodopirellula solitaria</name>
    <dbReference type="NCBI Taxonomy" id="2527987"/>
    <lineage>
        <taxon>Bacteria</taxon>
        <taxon>Pseudomonadati</taxon>
        <taxon>Planctomycetota</taxon>
        <taxon>Planctomycetia</taxon>
        <taxon>Pirellulales</taxon>
        <taxon>Pirellulaceae</taxon>
        <taxon>Allorhodopirellula</taxon>
    </lineage>
</organism>
<comment type="caution">
    <text evidence="20">The sequence shown here is derived from an EMBL/GenBank/DDBJ whole genome shotgun (WGS) entry which is preliminary data.</text>
</comment>
<sequence>MIQTWLHKFRVAFAGLFWALRDQPSFHVHLSVAAAVIVVGVLLPLQLWQWAGLIFAIGAVITAELFNTSLELLVAVIHPDRDPRIGRVLDVAAAAVLAASLAAIAIGLLILGPEIYLWFAPSQA</sequence>
<feature type="active site" description="Proton acceptor" evidence="15">
    <location>
        <position position="64"/>
    </location>
</feature>
<keyword evidence="5 20" id="KW-0808">Transferase</keyword>
<dbReference type="GO" id="GO:0046872">
    <property type="term" value="F:metal ion binding"/>
    <property type="evidence" value="ECO:0007669"/>
    <property type="project" value="UniProtKB-KW"/>
</dbReference>
<dbReference type="Pfam" id="PF01219">
    <property type="entry name" value="DAGK_prokar"/>
    <property type="match status" value="1"/>
</dbReference>
<reference evidence="20 21" key="1">
    <citation type="submission" date="2019-02" db="EMBL/GenBank/DDBJ databases">
        <title>Deep-cultivation of Planctomycetes and their phenomic and genomic characterization uncovers novel biology.</title>
        <authorList>
            <person name="Wiegand S."/>
            <person name="Jogler M."/>
            <person name="Boedeker C."/>
            <person name="Pinto D."/>
            <person name="Vollmers J."/>
            <person name="Rivas-Marin E."/>
            <person name="Kohn T."/>
            <person name="Peeters S.H."/>
            <person name="Heuer A."/>
            <person name="Rast P."/>
            <person name="Oberbeckmann S."/>
            <person name="Bunk B."/>
            <person name="Jeske O."/>
            <person name="Meyerdierks A."/>
            <person name="Storesund J.E."/>
            <person name="Kallscheuer N."/>
            <person name="Luecker S."/>
            <person name="Lage O.M."/>
            <person name="Pohl T."/>
            <person name="Merkel B.J."/>
            <person name="Hornburger P."/>
            <person name="Mueller R.-W."/>
            <person name="Bruemmer F."/>
            <person name="Labrenz M."/>
            <person name="Spormann A.M."/>
            <person name="Op Den Camp H."/>
            <person name="Overmann J."/>
            <person name="Amann R."/>
            <person name="Jetten M.S.M."/>
            <person name="Mascher T."/>
            <person name="Medema M.H."/>
            <person name="Devos D.P."/>
            <person name="Kaster A.-K."/>
            <person name="Ovreas L."/>
            <person name="Rohde M."/>
            <person name="Galperin M.Y."/>
            <person name="Jogler C."/>
        </authorList>
    </citation>
    <scope>NUCLEOTIDE SEQUENCE [LARGE SCALE GENOMIC DNA]</scope>
    <source>
        <strain evidence="20 21">CA85</strain>
    </source>
</reference>
<evidence type="ECO:0000256" key="5">
    <source>
        <dbReference type="ARBA" id="ARBA00022679"/>
    </source>
</evidence>
<evidence type="ECO:0000256" key="14">
    <source>
        <dbReference type="ARBA" id="ARBA00023264"/>
    </source>
</evidence>
<keyword evidence="14" id="KW-1208">Phospholipid metabolism</keyword>
<dbReference type="AlphaFoldDB" id="A0A5C5YC73"/>
<evidence type="ECO:0000256" key="10">
    <source>
        <dbReference type="ARBA" id="ARBA00022989"/>
    </source>
</evidence>
<keyword evidence="11" id="KW-0443">Lipid metabolism</keyword>
<keyword evidence="6 19" id="KW-0812">Transmembrane</keyword>
<evidence type="ECO:0000256" key="8">
    <source>
        <dbReference type="ARBA" id="ARBA00022777"/>
    </source>
</evidence>
<evidence type="ECO:0000313" key="21">
    <source>
        <dbReference type="Proteomes" id="UP000318053"/>
    </source>
</evidence>
<dbReference type="PANTHER" id="PTHR34299:SF1">
    <property type="entry name" value="DIACYLGLYCEROL KINASE"/>
    <property type="match status" value="1"/>
</dbReference>
<feature type="binding site" evidence="17">
    <location>
        <position position="71"/>
    </location>
    <ligand>
        <name>ATP</name>
        <dbReference type="ChEBI" id="CHEBI:30616"/>
    </ligand>
</feature>
<evidence type="ECO:0000256" key="15">
    <source>
        <dbReference type="PIRSR" id="PIRSR600829-1"/>
    </source>
</evidence>
<dbReference type="GO" id="GO:0008654">
    <property type="term" value="P:phospholipid biosynthetic process"/>
    <property type="evidence" value="ECO:0007669"/>
    <property type="project" value="UniProtKB-KW"/>
</dbReference>
<evidence type="ECO:0000256" key="17">
    <source>
        <dbReference type="PIRSR" id="PIRSR600829-3"/>
    </source>
</evidence>
<dbReference type="CDD" id="cd14263">
    <property type="entry name" value="DAGK_IM_like"/>
    <property type="match status" value="1"/>
</dbReference>
<dbReference type="GO" id="GO:0005886">
    <property type="term" value="C:plasma membrane"/>
    <property type="evidence" value="ECO:0007669"/>
    <property type="project" value="UniProtKB-SubCell"/>
</dbReference>
<keyword evidence="4" id="KW-0444">Lipid biosynthesis</keyword>
<feature type="binding site" evidence="16">
    <location>
        <position position="64"/>
    </location>
    <ligand>
        <name>substrate</name>
    </ligand>
</feature>
<evidence type="ECO:0000256" key="1">
    <source>
        <dbReference type="ARBA" id="ARBA00004651"/>
    </source>
</evidence>
<evidence type="ECO:0000256" key="16">
    <source>
        <dbReference type="PIRSR" id="PIRSR600829-2"/>
    </source>
</evidence>
<keyword evidence="8 20" id="KW-0418">Kinase</keyword>
<evidence type="ECO:0000256" key="19">
    <source>
        <dbReference type="SAM" id="Phobius"/>
    </source>
</evidence>
<evidence type="ECO:0000256" key="2">
    <source>
        <dbReference type="ARBA" id="ARBA00005967"/>
    </source>
</evidence>
<feature type="binding site" evidence="18">
    <location>
        <position position="71"/>
    </location>
    <ligand>
        <name>a divalent metal cation</name>
        <dbReference type="ChEBI" id="CHEBI:60240"/>
    </ligand>
</feature>
<keyword evidence="18" id="KW-0460">Magnesium</keyword>
<name>A0A5C5YC73_9BACT</name>
<evidence type="ECO:0000256" key="3">
    <source>
        <dbReference type="ARBA" id="ARBA00022475"/>
    </source>
</evidence>
<dbReference type="PANTHER" id="PTHR34299">
    <property type="entry name" value="DIACYLGLYCEROL KINASE"/>
    <property type="match status" value="1"/>
</dbReference>
<dbReference type="InterPro" id="IPR036945">
    <property type="entry name" value="DAGK_sf"/>
</dbReference>
<evidence type="ECO:0000256" key="13">
    <source>
        <dbReference type="ARBA" id="ARBA00023209"/>
    </source>
</evidence>
<keyword evidence="13" id="KW-0594">Phospholipid biosynthesis</keyword>
<dbReference type="InterPro" id="IPR000829">
    <property type="entry name" value="DAGK"/>
</dbReference>
<keyword evidence="7 17" id="KW-0547">Nucleotide-binding</keyword>
<dbReference type="OrthoDB" id="290917at2"/>
<evidence type="ECO:0000256" key="6">
    <source>
        <dbReference type="ARBA" id="ARBA00022692"/>
    </source>
</evidence>
<keyword evidence="10 19" id="KW-1133">Transmembrane helix</keyword>
<dbReference type="GO" id="GO:0005524">
    <property type="term" value="F:ATP binding"/>
    <property type="evidence" value="ECO:0007669"/>
    <property type="project" value="UniProtKB-KW"/>
</dbReference>
<evidence type="ECO:0000256" key="9">
    <source>
        <dbReference type="ARBA" id="ARBA00022840"/>
    </source>
</evidence>